<name>A0A2M7CQ72_9BACT</name>
<accession>A0A2M7CQ72</accession>
<evidence type="ECO:0000256" key="1">
    <source>
        <dbReference type="SAM" id="Phobius"/>
    </source>
</evidence>
<dbReference type="EMBL" id="PEUH01000029">
    <property type="protein sequence ID" value="PIV31795.1"/>
    <property type="molecule type" value="Genomic_DNA"/>
</dbReference>
<sequence length="64" mass="6893">MNRTKIAAIVFILSAGIIASYAILKNSALKIDLTKSGLTEENSTSFISQNPIKWLGKAVAKIND</sequence>
<organism evidence="2 3">
    <name type="scientific">Candidatus Wolfebacteria bacterium CG02_land_8_20_14_3_00_37_12</name>
    <dbReference type="NCBI Taxonomy" id="1975066"/>
    <lineage>
        <taxon>Bacteria</taxon>
        <taxon>Candidatus Wolfeibacteriota</taxon>
    </lineage>
</organism>
<keyword evidence="1" id="KW-0812">Transmembrane</keyword>
<dbReference type="AlphaFoldDB" id="A0A2M7CQ72"/>
<proteinExistence type="predicted"/>
<gene>
    <name evidence="2" type="ORF">COS33_01355</name>
</gene>
<evidence type="ECO:0000313" key="2">
    <source>
        <dbReference type="EMBL" id="PIV31795.1"/>
    </source>
</evidence>
<comment type="caution">
    <text evidence="2">The sequence shown here is derived from an EMBL/GenBank/DDBJ whole genome shotgun (WGS) entry which is preliminary data.</text>
</comment>
<keyword evidence="1" id="KW-1133">Transmembrane helix</keyword>
<keyword evidence="1" id="KW-0472">Membrane</keyword>
<feature type="non-terminal residue" evidence="2">
    <location>
        <position position="64"/>
    </location>
</feature>
<evidence type="ECO:0000313" key="3">
    <source>
        <dbReference type="Proteomes" id="UP000230595"/>
    </source>
</evidence>
<dbReference type="Proteomes" id="UP000230595">
    <property type="component" value="Unassembled WGS sequence"/>
</dbReference>
<protein>
    <submittedName>
        <fullName evidence="2">Uncharacterized protein</fullName>
    </submittedName>
</protein>
<feature type="transmembrane region" description="Helical" evidence="1">
    <location>
        <begin position="6"/>
        <end position="24"/>
    </location>
</feature>
<reference evidence="3" key="1">
    <citation type="submission" date="2017-09" db="EMBL/GenBank/DDBJ databases">
        <title>Depth-based differentiation of microbial function through sediment-hosted aquifers and enrichment of novel symbionts in the deep terrestrial subsurface.</title>
        <authorList>
            <person name="Probst A.J."/>
            <person name="Ladd B."/>
            <person name="Jarett J.K."/>
            <person name="Geller-Mcgrath D.E."/>
            <person name="Sieber C.M.K."/>
            <person name="Emerson J.B."/>
            <person name="Anantharaman K."/>
            <person name="Thomas B.C."/>
            <person name="Malmstrom R."/>
            <person name="Stieglmeier M."/>
            <person name="Klingl A."/>
            <person name="Woyke T."/>
            <person name="Ryan C.M."/>
            <person name="Banfield J.F."/>
        </authorList>
    </citation>
    <scope>NUCLEOTIDE SEQUENCE [LARGE SCALE GENOMIC DNA]</scope>
</reference>